<dbReference type="STRING" id="1333998.M2A_0222"/>
<dbReference type="eggNOG" id="COG3448">
    <property type="taxonomic scope" value="Bacteria"/>
</dbReference>
<dbReference type="AlphaFoldDB" id="A0A081B6Q5"/>
<evidence type="ECO:0000313" key="4">
    <source>
        <dbReference type="Proteomes" id="UP000028702"/>
    </source>
</evidence>
<organism evidence="3 4">
    <name type="scientific">Tepidicaulis marinus</name>
    <dbReference type="NCBI Taxonomy" id="1333998"/>
    <lineage>
        <taxon>Bacteria</taxon>
        <taxon>Pseudomonadati</taxon>
        <taxon>Pseudomonadota</taxon>
        <taxon>Alphaproteobacteria</taxon>
        <taxon>Hyphomicrobiales</taxon>
        <taxon>Parvibaculaceae</taxon>
        <taxon>Tepidicaulis</taxon>
    </lineage>
</organism>
<sequence length="174" mass="17912">MPFDAASPIAPAPVRPGVPPLKRIAWAGLGSFLAIGACGLLSEWSGLAWLMAPFGASCVLVFGLPESPLAQPRHVVGGHLIASMIGLILAGPLPATPLALAAGMALALIAMQLTRTVHPPAGADPLVFMMAGQGLAEAWPQLLHPVLAGSALIVLIGIGVNWLAGRRPYPLYWV</sequence>
<dbReference type="PANTHER" id="PTHR33741:SF5">
    <property type="entry name" value="TRANSMEMBRANE PROTEIN DDB_G0269096-RELATED"/>
    <property type="match status" value="1"/>
</dbReference>
<dbReference type="PANTHER" id="PTHR33741">
    <property type="entry name" value="TRANSMEMBRANE PROTEIN DDB_G0269096-RELATED"/>
    <property type="match status" value="1"/>
</dbReference>
<evidence type="ECO:0000313" key="3">
    <source>
        <dbReference type="EMBL" id="GAK43723.1"/>
    </source>
</evidence>
<reference evidence="3 4" key="1">
    <citation type="submission" date="2014-07" db="EMBL/GenBank/DDBJ databases">
        <title>Tepidicaulis marinum gen. nov., sp. nov., a novel marine bacterium denitrifying nitrate to nitrous oxide strictly under microaerobic conditions.</title>
        <authorList>
            <person name="Takeuchi M."/>
            <person name="Yamagishi T."/>
            <person name="Kamagata Y."/>
            <person name="Oshima K."/>
            <person name="Hattori M."/>
            <person name="Katayama T."/>
            <person name="Hanada S."/>
            <person name="Tamaki H."/>
            <person name="Marumo K."/>
            <person name="Maeda H."/>
            <person name="Nedachi M."/>
            <person name="Iwasaki W."/>
            <person name="Suwa Y."/>
            <person name="Sakata S."/>
        </authorList>
    </citation>
    <scope>NUCLEOTIDE SEQUENCE [LARGE SCALE GENOMIC DNA]</scope>
    <source>
        <strain evidence="3 4">MA2</strain>
    </source>
</reference>
<keyword evidence="4" id="KW-1185">Reference proteome</keyword>
<dbReference type="Proteomes" id="UP000028702">
    <property type="component" value="Unassembled WGS sequence"/>
</dbReference>
<dbReference type="InterPro" id="IPR058581">
    <property type="entry name" value="TM_HPP"/>
</dbReference>
<gene>
    <name evidence="3" type="ORF">M2A_0222</name>
</gene>
<evidence type="ECO:0000256" key="1">
    <source>
        <dbReference type="SAM" id="Phobius"/>
    </source>
</evidence>
<proteinExistence type="predicted"/>
<feature type="transmembrane region" description="Helical" evidence="1">
    <location>
        <begin position="85"/>
        <end position="110"/>
    </location>
</feature>
<keyword evidence="1" id="KW-0472">Membrane</keyword>
<comment type="caution">
    <text evidence="3">The sequence shown here is derived from an EMBL/GenBank/DDBJ whole genome shotgun (WGS) entry which is preliminary data.</text>
</comment>
<keyword evidence="1" id="KW-0812">Transmembrane</keyword>
<dbReference type="InterPro" id="IPR007065">
    <property type="entry name" value="HPP"/>
</dbReference>
<feature type="transmembrane region" description="Helical" evidence="1">
    <location>
        <begin position="24"/>
        <end position="42"/>
    </location>
</feature>
<dbReference type="RefSeq" id="WP_081875322.1">
    <property type="nucleotide sequence ID" value="NZ_BBIO01000001.1"/>
</dbReference>
<accession>A0A081B6Q5</accession>
<keyword evidence="1" id="KW-1133">Transmembrane helix</keyword>
<dbReference type="EMBL" id="BBIO01000001">
    <property type="protein sequence ID" value="GAK43723.1"/>
    <property type="molecule type" value="Genomic_DNA"/>
</dbReference>
<name>A0A081B6Q5_9HYPH</name>
<dbReference type="Pfam" id="PF04982">
    <property type="entry name" value="TM_HPP"/>
    <property type="match status" value="1"/>
</dbReference>
<evidence type="ECO:0000259" key="2">
    <source>
        <dbReference type="Pfam" id="PF04982"/>
    </source>
</evidence>
<feature type="domain" description="HPP transmembrane region" evidence="2">
    <location>
        <begin position="19"/>
        <end position="170"/>
    </location>
</feature>
<feature type="transmembrane region" description="Helical" evidence="1">
    <location>
        <begin position="142"/>
        <end position="164"/>
    </location>
</feature>
<protein>
    <submittedName>
        <fullName evidence="3">Conserved protein</fullName>
    </submittedName>
</protein>
<feature type="transmembrane region" description="Helical" evidence="1">
    <location>
        <begin position="48"/>
        <end position="64"/>
    </location>
</feature>